<evidence type="ECO:0000313" key="3">
    <source>
        <dbReference type="Proteomes" id="UP000184749"/>
    </source>
</evidence>
<protein>
    <submittedName>
        <fullName evidence="2">Uncharacterized protein</fullName>
    </submittedName>
</protein>
<dbReference type="AlphaFoldDB" id="A0A1L5NUH3"/>
<organism evidence="2 3">
    <name type="scientific">Rhizobium gallicum</name>
    <dbReference type="NCBI Taxonomy" id="56730"/>
    <lineage>
        <taxon>Bacteria</taxon>
        <taxon>Pseudomonadati</taxon>
        <taxon>Pseudomonadota</taxon>
        <taxon>Alphaproteobacteria</taxon>
        <taxon>Hyphomicrobiales</taxon>
        <taxon>Rhizobiaceae</taxon>
        <taxon>Rhizobium/Agrobacterium group</taxon>
        <taxon>Rhizobium</taxon>
    </lineage>
</organism>
<dbReference type="Proteomes" id="UP000184749">
    <property type="component" value="Plasmid pRgalIE4872d"/>
</dbReference>
<dbReference type="EMBL" id="CP017105">
    <property type="protein sequence ID" value="APO71557.1"/>
    <property type="molecule type" value="Genomic_DNA"/>
</dbReference>
<reference evidence="2 3" key="1">
    <citation type="submission" date="2016-09" db="EMBL/GenBank/DDBJ databases">
        <title>The complete genome sequences of Rhizobium gallicum, symbiovars gallicum and phaseoli, symbionts associated to common bean (Phaseolus vulgaris).</title>
        <authorList>
            <person name="Bustos P."/>
            <person name="Santamaria R.I."/>
            <person name="Perez-Carrascal O.M."/>
            <person name="Juarez S."/>
            <person name="Lozano L."/>
            <person name="Martinez-Flores I."/>
            <person name="Martinez-Romero E."/>
            <person name="Cevallos M."/>
            <person name="Romero D."/>
            <person name="Davila G."/>
            <person name="Gonzalez V."/>
        </authorList>
    </citation>
    <scope>NUCLEOTIDE SEQUENCE [LARGE SCALE GENOMIC DNA]</scope>
    <source>
        <strain evidence="2 3">IE4872</strain>
        <plasmid evidence="3">prgalie4872d</plasmid>
    </source>
</reference>
<proteinExistence type="predicted"/>
<gene>
    <name evidence="2" type="ORF">IE4872_PD01030</name>
</gene>
<keyword evidence="2" id="KW-0614">Plasmid</keyword>
<sequence>MHRRWPHGATRSNRDRRNRADRCRDAPSCAMLHLPLAGSLPELCHFCGPLLLLMRNRVAAGLLRYNRLNST</sequence>
<name>A0A1L5NUH3_9HYPH</name>
<feature type="region of interest" description="Disordered" evidence="1">
    <location>
        <begin position="1"/>
        <end position="20"/>
    </location>
</feature>
<accession>A0A1L5NUH3</accession>
<geneLocation type="plasmid" evidence="3">
    <name>prgalie4872d</name>
</geneLocation>
<evidence type="ECO:0000313" key="2">
    <source>
        <dbReference type="EMBL" id="APO71557.1"/>
    </source>
</evidence>
<evidence type="ECO:0000256" key="1">
    <source>
        <dbReference type="SAM" id="MobiDB-lite"/>
    </source>
</evidence>